<dbReference type="Proteomes" id="UP000076482">
    <property type="component" value="Unassembled WGS sequence"/>
</dbReference>
<proteinExistence type="predicted"/>
<accession>A0A164LCY0</accession>
<organism evidence="1 2">
    <name type="scientific">Bacillus cereus</name>
    <dbReference type="NCBI Taxonomy" id="1396"/>
    <lineage>
        <taxon>Bacteria</taxon>
        <taxon>Bacillati</taxon>
        <taxon>Bacillota</taxon>
        <taxon>Bacilli</taxon>
        <taxon>Bacillales</taxon>
        <taxon>Bacillaceae</taxon>
        <taxon>Bacillus</taxon>
        <taxon>Bacillus cereus group</taxon>
    </lineage>
</organism>
<sequence length="273" mass="30284">MMKKVVKTMTGLSKVKNKMKSMVKVSDETKTIIKSATLTSVITSICFGLVVANGSLATNQSTEDINQMKYQIAVLTNELETILEERSTEWGIGDYKMSDLYYSVETQVSSKPLVSIEAIEKYIGIRAQNEPKLRVFVGYGEEIYKSAILSKIEPGIFLIGLLELSKNLDEATLKRNNPGNVAGGVSGTQDGNHSDYKAMSFATLEDGILAAGKVRAEELQAWDIENVEDLSVLSALGHTEVTEDFLDERTTHLMNELNRLYETEKIIKKQSKL</sequence>
<dbReference type="AlphaFoldDB" id="A0A164LCY0"/>
<protein>
    <submittedName>
        <fullName evidence="1">Uncharacterized protein</fullName>
    </submittedName>
</protein>
<comment type="caution">
    <text evidence="1">The sequence shown here is derived from an EMBL/GenBank/DDBJ whole genome shotgun (WGS) entry which is preliminary data.</text>
</comment>
<dbReference type="EMBL" id="LJKE01000104">
    <property type="protein sequence ID" value="KZD55681.1"/>
    <property type="molecule type" value="Genomic_DNA"/>
</dbReference>
<gene>
    <name evidence="1" type="ORF">B4088_5426</name>
</gene>
<reference evidence="1 2" key="1">
    <citation type="submission" date="2015-09" db="EMBL/GenBank/DDBJ databases">
        <title>Bacillus cereus food isolates.</title>
        <authorList>
            <person name="Boekhorst J."/>
        </authorList>
    </citation>
    <scope>NUCLEOTIDE SEQUENCE [LARGE SCALE GENOMIC DNA]</scope>
    <source>
        <strain evidence="1 2">B4088</strain>
    </source>
</reference>
<dbReference type="PATRIC" id="fig|1396.535.peg.5993"/>
<dbReference type="RefSeq" id="WP_153039050.1">
    <property type="nucleotide sequence ID" value="NZ_LJKE01000104.1"/>
</dbReference>
<evidence type="ECO:0000313" key="2">
    <source>
        <dbReference type="Proteomes" id="UP000076482"/>
    </source>
</evidence>
<name>A0A164LCY0_BACCE</name>
<evidence type="ECO:0000313" key="1">
    <source>
        <dbReference type="EMBL" id="KZD55681.1"/>
    </source>
</evidence>